<dbReference type="Proteomes" id="UP000441404">
    <property type="component" value="Unassembled WGS sequence"/>
</dbReference>
<dbReference type="Proteomes" id="UP000489190">
    <property type="component" value="Unassembled WGS sequence"/>
</dbReference>
<comment type="caution">
    <text evidence="2">The sequence shown here is derived from an EMBL/GenBank/DDBJ whole genome shotgun (WGS) entry which is preliminary data.</text>
</comment>
<dbReference type="EMBL" id="WIWI01000016">
    <property type="protein sequence ID" value="MQT89016.1"/>
    <property type="molecule type" value="Genomic_DNA"/>
</dbReference>
<evidence type="ECO:0000259" key="1">
    <source>
        <dbReference type="Pfam" id="PF06568"/>
    </source>
</evidence>
<feature type="domain" description="YjiS-like" evidence="1">
    <location>
        <begin position="33"/>
        <end position="61"/>
    </location>
</feature>
<evidence type="ECO:0000313" key="2">
    <source>
        <dbReference type="EMBL" id="MQT45988.1"/>
    </source>
</evidence>
<gene>
    <name evidence="3" type="ORF">GHO39_07675</name>
    <name evidence="2" type="ORF">GHO40_04445</name>
</gene>
<evidence type="ECO:0000313" key="3">
    <source>
        <dbReference type="EMBL" id="MQT89016.1"/>
    </source>
</evidence>
<reference evidence="4 5" key="1">
    <citation type="submission" date="2019-10" db="EMBL/GenBank/DDBJ databases">
        <title>Evaluation of single-gene subtyping targets for Pseudomonas.</title>
        <authorList>
            <person name="Reichler S.J."/>
            <person name="Orsi R.H."/>
            <person name="Wiedmann M."/>
            <person name="Martin N.H."/>
            <person name="Murphy S.I."/>
        </authorList>
    </citation>
    <scope>NUCLEOTIDE SEQUENCE [LARGE SCALE GENOMIC DNA]</scope>
    <source>
        <strain evidence="3 5">FSL R10-3254</strain>
        <strain evidence="2 4">FSL R10-3257</strain>
    </source>
</reference>
<dbReference type="AlphaFoldDB" id="A0A6A7YAS9"/>
<accession>A0A6A7YAS9</accession>
<evidence type="ECO:0000313" key="5">
    <source>
        <dbReference type="Proteomes" id="UP000489190"/>
    </source>
</evidence>
<dbReference type="Pfam" id="PF06568">
    <property type="entry name" value="YjiS-like"/>
    <property type="match status" value="1"/>
</dbReference>
<evidence type="ECO:0000313" key="4">
    <source>
        <dbReference type="Proteomes" id="UP000441404"/>
    </source>
</evidence>
<organism evidence="2 4">
    <name type="scientific">Pseudomonas helleri</name>
    <dbReference type="NCBI Taxonomy" id="1608996"/>
    <lineage>
        <taxon>Bacteria</taxon>
        <taxon>Pseudomonadati</taxon>
        <taxon>Pseudomonadota</taxon>
        <taxon>Gammaproteobacteria</taxon>
        <taxon>Pseudomonadales</taxon>
        <taxon>Pseudomonadaceae</taxon>
        <taxon>Pseudomonas</taxon>
    </lineage>
</organism>
<protein>
    <submittedName>
        <fullName evidence="2">DUF1127 domain-containing protein</fullName>
    </submittedName>
</protein>
<sequence length="76" mass="8839">MLTQCNGVKRSCAMNAFSDVHPRPNSQPAHLGRWSLFWHRSRTRRALRKLDAQQLQDVGLSAEVARHEGRKPFWRS</sequence>
<dbReference type="InterPro" id="IPR009506">
    <property type="entry name" value="YjiS-like"/>
</dbReference>
<dbReference type="EMBL" id="WIWJ01000005">
    <property type="protein sequence ID" value="MQT45988.1"/>
    <property type="molecule type" value="Genomic_DNA"/>
</dbReference>
<proteinExistence type="predicted"/>
<name>A0A6A7YAS9_9PSED</name>